<evidence type="ECO:0000256" key="10">
    <source>
        <dbReference type="SAM" id="Phobius"/>
    </source>
</evidence>
<keyword evidence="13" id="KW-1185">Reference proteome</keyword>
<dbReference type="STRING" id="512565.AMIS_57340"/>
<dbReference type="OrthoDB" id="8724465at2"/>
<gene>
    <name evidence="12" type="ordered locus">AMIS_57340</name>
</gene>
<dbReference type="RefSeq" id="WP_014445842.1">
    <property type="nucleotide sequence ID" value="NC_017093.1"/>
</dbReference>
<keyword evidence="7 10" id="KW-1133">Transmembrane helix</keyword>
<dbReference type="SMART" id="SM00382">
    <property type="entry name" value="AAA"/>
    <property type="match status" value="1"/>
</dbReference>
<dbReference type="PANTHER" id="PTHR45772:SF7">
    <property type="entry name" value="AMINO ACID ABC TRANSPORTER ATP-BINDING PROTEIN"/>
    <property type="match status" value="1"/>
</dbReference>
<dbReference type="GO" id="GO:1903805">
    <property type="term" value="P:L-valine import across plasma membrane"/>
    <property type="evidence" value="ECO:0007669"/>
    <property type="project" value="TreeGrafter"/>
</dbReference>
<feature type="compositionally biased region" description="Low complexity" evidence="9">
    <location>
        <begin position="641"/>
        <end position="650"/>
    </location>
</feature>
<feature type="transmembrane region" description="Helical" evidence="10">
    <location>
        <begin position="62"/>
        <end position="84"/>
    </location>
</feature>
<dbReference type="Pfam" id="PF12399">
    <property type="entry name" value="BCA_ABC_TP_C"/>
    <property type="match status" value="1"/>
</dbReference>
<evidence type="ECO:0000256" key="4">
    <source>
        <dbReference type="ARBA" id="ARBA00022692"/>
    </source>
</evidence>
<feature type="transmembrane region" description="Helical" evidence="10">
    <location>
        <begin position="269"/>
        <end position="287"/>
    </location>
</feature>
<evidence type="ECO:0000256" key="2">
    <source>
        <dbReference type="ARBA" id="ARBA00022448"/>
    </source>
</evidence>
<feature type="transmembrane region" description="Helical" evidence="10">
    <location>
        <begin position="39"/>
        <end position="56"/>
    </location>
</feature>
<evidence type="ECO:0000313" key="13">
    <source>
        <dbReference type="Proteomes" id="UP000007882"/>
    </source>
</evidence>
<feature type="transmembrane region" description="Helical" evidence="10">
    <location>
        <begin position="584"/>
        <end position="605"/>
    </location>
</feature>
<dbReference type="InterPro" id="IPR043428">
    <property type="entry name" value="LivM-like"/>
</dbReference>
<keyword evidence="6" id="KW-0067">ATP-binding</keyword>
<feature type="domain" description="ABC transporter" evidence="11">
    <location>
        <begin position="684"/>
        <end position="929"/>
    </location>
</feature>
<dbReference type="InterPro" id="IPR027417">
    <property type="entry name" value="P-loop_NTPase"/>
</dbReference>
<dbReference type="InterPro" id="IPR003593">
    <property type="entry name" value="AAA+_ATPase"/>
</dbReference>
<dbReference type="InterPro" id="IPR003439">
    <property type="entry name" value="ABC_transporter-like_ATP-bd"/>
</dbReference>
<dbReference type="GO" id="GO:0005886">
    <property type="term" value="C:plasma membrane"/>
    <property type="evidence" value="ECO:0007669"/>
    <property type="project" value="UniProtKB-SubCell"/>
</dbReference>
<evidence type="ECO:0000256" key="7">
    <source>
        <dbReference type="ARBA" id="ARBA00022989"/>
    </source>
</evidence>
<dbReference type="InterPro" id="IPR032823">
    <property type="entry name" value="BCA_ABC_TP_C"/>
</dbReference>
<dbReference type="PATRIC" id="fig|512565.3.peg.5731"/>
<feature type="transmembrane region" description="Helical" evidence="10">
    <location>
        <begin position="383"/>
        <end position="403"/>
    </location>
</feature>
<proteinExistence type="predicted"/>
<dbReference type="SUPFAM" id="SSF52540">
    <property type="entry name" value="P-loop containing nucleoside triphosphate hydrolases"/>
    <property type="match status" value="1"/>
</dbReference>
<organism evidence="12 13">
    <name type="scientific">Actinoplanes missouriensis (strain ATCC 14538 / DSM 43046 / CBS 188.64 / JCM 3121 / NBRC 102363 / NCIMB 12654 / NRRL B-3342 / UNCC 431)</name>
    <dbReference type="NCBI Taxonomy" id="512565"/>
    <lineage>
        <taxon>Bacteria</taxon>
        <taxon>Bacillati</taxon>
        <taxon>Actinomycetota</taxon>
        <taxon>Actinomycetes</taxon>
        <taxon>Micromonosporales</taxon>
        <taxon>Micromonosporaceae</taxon>
        <taxon>Actinoplanes</taxon>
    </lineage>
</organism>
<reference evidence="12 13" key="1">
    <citation type="submission" date="2012-02" db="EMBL/GenBank/DDBJ databases">
        <title>Complete genome sequence of Actinoplanes missouriensis 431 (= NBRC 102363).</title>
        <authorList>
            <person name="Ohnishi Y."/>
            <person name="Ishikawa J."/>
            <person name="Sekine M."/>
            <person name="Hosoyama A."/>
            <person name="Harada T."/>
            <person name="Narita H."/>
            <person name="Hata T."/>
            <person name="Konno Y."/>
            <person name="Tutikane K."/>
            <person name="Fujita N."/>
            <person name="Horinouchi S."/>
            <person name="Hayakawa M."/>
        </authorList>
    </citation>
    <scope>NUCLEOTIDE SEQUENCE [LARGE SCALE GENOMIC DNA]</scope>
    <source>
        <strain evidence="13">ATCC 14538 / DSM 43046 / CBS 188.64 / JCM 3121 / NBRC 102363 / NCIMB 12654 / NRRL B-3342 / UNCC 431</strain>
    </source>
</reference>
<feature type="transmembrane region" description="Helical" evidence="10">
    <location>
        <begin position="96"/>
        <end position="116"/>
    </location>
</feature>
<dbReference type="PANTHER" id="PTHR45772">
    <property type="entry name" value="CONSERVED COMPONENT OF ABC TRANSPORTER FOR NATURAL AMINO ACIDS-RELATED"/>
    <property type="match status" value="1"/>
</dbReference>
<evidence type="ECO:0000256" key="5">
    <source>
        <dbReference type="ARBA" id="ARBA00022741"/>
    </source>
</evidence>
<feature type="transmembrane region" description="Helical" evidence="10">
    <location>
        <begin position="196"/>
        <end position="213"/>
    </location>
</feature>
<feature type="transmembrane region" description="Helical" evidence="10">
    <location>
        <begin position="508"/>
        <end position="528"/>
    </location>
</feature>
<feature type="transmembrane region" description="Helical" evidence="10">
    <location>
        <begin position="410"/>
        <end position="429"/>
    </location>
</feature>
<accession>I0HD67</accession>
<dbReference type="KEGG" id="ams:AMIS_57340"/>
<dbReference type="GO" id="GO:0005524">
    <property type="term" value="F:ATP binding"/>
    <property type="evidence" value="ECO:0007669"/>
    <property type="project" value="UniProtKB-KW"/>
</dbReference>
<dbReference type="eggNOG" id="COG0411">
    <property type="taxonomic scope" value="Bacteria"/>
</dbReference>
<feature type="transmembrane region" description="Helical" evidence="10">
    <location>
        <begin position="334"/>
        <end position="355"/>
    </location>
</feature>
<evidence type="ECO:0000256" key="6">
    <source>
        <dbReference type="ARBA" id="ARBA00022840"/>
    </source>
</evidence>
<keyword evidence="5" id="KW-0547">Nucleotide-binding</keyword>
<dbReference type="Pfam" id="PF02653">
    <property type="entry name" value="BPD_transp_2"/>
    <property type="match status" value="2"/>
</dbReference>
<dbReference type="GO" id="GO:0016887">
    <property type="term" value="F:ATP hydrolysis activity"/>
    <property type="evidence" value="ECO:0007669"/>
    <property type="project" value="InterPro"/>
</dbReference>
<dbReference type="CDD" id="cd06581">
    <property type="entry name" value="TM_PBP1_LivM_like"/>
    <property type="match status" value="1"/>
</dbReference>
<dbReference type="InterPro" id="IPR051120">
    <property type="entry name" value="ABC_AA/LPS_Transport"/>
</dbReference>
<feature type="transmembrane region" description="Helical" evidence="10">
    <location>
        <begin position="559"/>
        <end position="578"/>
    </location>
</feature>
<dbReference type="HOGENOM" id="CLU_006313_4_0_11"/>
<evidence type="ECO:0000259" key="11">
    <source>
        <dbReference type="PROSITE" id="PS50893"/>
    </source>
</evidence>
<evidence type="ECO:0000256" key="1">
    <source>
        <dbReference type="ARBA" id="ARBA00004651"/>
    </source>
</evidence>
<sequence length="937" mass="96370">MSFLGYDFGFDRLAVGLFTGLTYGLLAVGIVLVYRSSKFVNFAHGAIGVFGAAVLARLTDGIAFWLAFPIAIVVAGALGAGIEMSVVRRLHGRPRVIGMIATLGLAQFILVLALLVDRDSFSGSTYPKPPGLPAFSIGTTAVGSSLTAMLLLTPVLLAALAFFLRRTKYGIAIRAAADHPDAATVNGVPAPLMTSLAWAVAGGVAAFSAILLTPTQGVQSIESLGPQLLLRGLAGAVIARMTSLPIAFTASIGVGVLEQVLLSRESSGFVDVVLGLAILVSLLRQRTGGRNNEQNASWPRWDATPPPGTRIGLILLAVIGVGLAYVVSNSTASILTMICGYALVGLSVILVTGIAGELSLGQFAFAGIGAAAAIQTAQLTGNMLTGVLAGCAAGALASTGVGIPALRLRGVALGVTTLAFALATSGWLLRQTFLLGDGLTTPYPMWRDYVVSVATDYYLFALLMLAVGWAVTARLRRGGFGRLLLALRDNEEAGRALTVAAPVRKLQVYGVAGALAGLGGVVIGFGQAQLSINSFPASASIDVVAIAVVGGLSRTGGALLGAIVIVGLPALFPLGIAGQAVLTLGWLLVVIFLPEGLGGLLAGAAGRLPAVPAGRLTPFPVGRWRSASRDGESAGGGGVSGVPPQSGPEPAADLPAGPAWPGQWRVRDLPAERLAPMIGTSPLLEVAGIRRSFGGVKAVQDATFAVTEGEIVGIIGPNGAGKTTLFEILAGFTSADGGMVRYQGRDVTGWTPERRARDGLARSFQDARLFPALTVRETLMVAGEKLIPSSLVVDVLGDRRPSAAKAARALAALRAMGLEDLADRTVGELSTGTRRIVELCCLLTLEPRLLLLDEPSSGLTQADGVALGELMLRVRAELGTTVLVIEHDLPLLSRVADRLIAMDAGTVIATGPPDEVRSHPAVVLSYLGTDEAAVARS</sequence>
<dbReference type="InterPro" id="IPR001851">
    <property type="entry name" value="ABC_transp_permease"/>
</dbReference>
<dbReference type="Gene3D" id="3.40.50.300">
    <property type="entry name" value="P-loop containing nucleotide triphosphate hydrolases"/>
    <property type="match status" value="1"/>
</dbReference>
<feature type="transmembrane region" description="Helical" evidence="10">
    <location>
        <begin position="449"/>
        <end position="472"/>
    </location>
</feature>
<evidence type="ECO:0000313" key="12">
    <source>
        <dbReference type="EMBL" id="BAL90954.1"/>
    </source>
</evidence>
<feature type="transmembrane region" description="Helical" evidence="10">
    <location>
        <begin position="12"/>
        <end position="34"/>
    </location>
</feature>
<dbReference type="GO" id="GO:0015188">
    <property type="term" value="F:L-isoleucine transmembrane transporter activity"/>
    <property type="evidence" value="ECO:0007669"/>
    <property type="project" value="TreeGrafter"/>
</dbReference>
<dbReference type="CDD" id="cd06582">
    <property type="entry name" value="TM_PBP1_LivH_like"/>
    <property type="match status" value="1"/>
</dbReference>
<dbReference type="Pfam" id="PF00005">
    <property type="entry name" value="ABC_tran"/>
    <property type="match status" value="1"/>
</dbReference>
<name>I0HD67_ACTM4</name>
<dbReference type="EMBL" id="AP012319">
    <property type="protein sequence ID" value="BAL90954.1"/>
    <property type="molecule type" value="Genomic_DNA"/>
</dbReference>
<dbReference type="AlphaFoldDB" id="I0HD67"/>
<dbReference type="GO" id="GO:1903806">
    <property type="term" value="P:L-isoleucine import across plasma membrane"/>
    <property type="evidence" value="ECO:0007669"/>
    <property type="project" value="TreeGrafter"/>
</dbReference>
<feature type="transmembrane region" description="Helical" evidence="10">
    <location>
        <begin position="233"/>
        <end position="257"/>
    </location>
</feature>
<evidence type="ECO:0000256" key="3">
    <source>
        <dbReference type="ARBA" id="ARBA00022475"/>
    </source>
</evidence>
<keyword evidence="2" id="KW-0813">Transport</keyword>
<keyword evidence="3" id="KW-1003">Cell membrane</keyword>
<evidence type="ECO:0000256" key="9">
    <source>
        <dbReference type="SAM" id="MobiDB-lite"/>
    </source>
</evidence>
<comment type="subcellular location">
    <subcellularLocation>
        <location evidence="1">Cell membrane</location>
        <topology evidence="1">Multi-pass membrane protein</topology>
    </subcellularLocation>
</comment>
<dbReference type="GO" id="GO:0042941">
    <property type="term" value="P:D-alanine transmembrane transport"/>
    <property type="evidence" value="ECO:0007669"/>
    <property type="project" value="TreeGrafter"/>
</dbReference>
<keyword evidence="4 10" id="KW-0812">Transmembrane</keyword>
<protein>
    <submittedName>
        <fullName evidence="12">Putative ABC transporter ATPase and permease protein</fullName>
    </submittedName>
</protein>
<feature type="transmembrane region" description="Helical" evidence="10">
    <location>
        <begin position="307"/>
        <end position="327"/>
    </location>
</feature>
<dbReference type="PROSITE" id="PS50893">
    <property type="entry name" value="ABC_TRANSPORTER_2"/>
    <property type="match status" value="1"/>
</dbReference>
<evidence type="ECO:0000256" key="8">
    <source>
        <dbReference type="ARBA" id="ARBA00023136"/>
    </source>
</evidence>
<feature type="region of interest" description="Disordered" evidence="9">
    <location>
        <begin position="627"/>
        <end position="659"/>
    </location>
</feature>
<dbReference type="GO" id="GO:0015192">
    <property type="term" value="F:L-phenylalanine transmembrane transporter activity"/>
    <property type="evidence" value="ECO:0007669"/>
    <property type="project" value="TreeGrafter"/>
</dbReference>
<dbReference type="Proteomes" id="UP000007882">
    <property type="component" value="Chromosome"/>
</dbReference>
<dbReference type="GO" id="GO:0015808">
    <property type="term" value="P:L-alanine transport"/>
    <property type="evidence" value="ECO:0007669"/>
    <property type="project" value="TreeGrafter"/>
</dbReference>
<feature type="transmembrane region" description="Helical" evidence="10">
    <location>
        <begin position="136"/>
        <end position="164"/>
    </location>
</feature>
<keyword evidence="8 10" id="KW-0472">Membrane</keyword>
<dbReference type="GO" id="GO:0005304">
    <property type="term" value="F:L-valine transmembrane transporter activity"/>
    <property type="evidence" value="ECO:0007669"/>
    <property type="project" value="TreeGrafter"/>
</dbReference>